<keyword evidence="2" id="KW-0732">Signal</keyword>
<name>A0A4Q1RHV2_9FIRM</name>
<feature type="compositionally biased region" description="Basic and acidic residues" evidence="1">
    <location>
        <begin position="40"/>
        <end position="56"/>
    </location>
</feature>
<dbReference type="RefSeq" id="WP_129257708.1">
    <property type="nucleotide sequence ID" value="NZ_SDKC01000001.1"/>
</dbReference>
<evidence type="ECO:0000256" key="2">
    <source>
        <dbReference type="SAM" id="SignalP"/>
    </source>
</evidence>
<organism evidence="3 4">
    <name type="scientific">Blautia faecicola</name>
    <dbReference type="NCBI Taxonomy" id="2509240"/>
    <lineage>
        <taxon>Bacteria</taxon>
        <taxon>Bacillati</taxon>
        <taxon>Bacillota</taxon>
        <taxon>Clostridia</taxon>
        <taxon>Lachnospirales</taxon>
        <taxon>Lachnospiraceae</taxon>
        <taxon>Blautia</taxon>
    </lineage>
</organism>
<evidence type="ECO:0000313" key="3">
    <source>
        <dbReference type="EMBL" id="RXS75198.1"/>
    </source>
</evidence>
<protein>
    <submittedName>
        <fullName evidence="3">Uncharacterized protein</fullName>
    </submittedName>
</protein>
<evidence type="ECO:0000256" key="1">
    <source>
        <dbReference type="SAM" id="MobiDB-lite"/>
    </source>
</evidence>
<sequence>MKRKWLFASLLLTAALTMTSCSFKLPVELPFKIPFITADRNTKQNDEDPSDPKKNTDPIITDEPEVPENIDTTENTQSGNDHGSHTPDEADPSPSQPDEDPVDAPSGQENSVDIPVLMGGALPYTGMISILNENYEDGTHRYDDMLEDGMSCIVDYCYVNPEDLPDTPEAYATLAAEKLTDGGIYNILSVYQDDGYTESLSYPVYIVSFTSGNNEDTNFWLVFMVIRDGYTYLYAPSVSCNADYTAEELGQDLFPRLFFSDSLDN</sequence>
<proteinExistence type="predicted"/>
<dbReference type="Proteomes" id="UP000290106">
    <property type="component" value="Unassembled WGS sequence"/>
</dbReference>
<dbReference type="AlphaFoldDB" id="A0A4Q1RHV2"/>
<keyword evidence="4" id="KW-1185">Reference proteome</keyword>
<dbReference type="OrthoDB" id="1957129at2"/>
<reference evidence="3 4" key="1">
    <citation type="submission" date="2019-01" db="EMBL/GenBank/DDBJ databases">
        <title>Blautia sp. nov. KGMB01111 isolated human feces.</title>
        <authorList>
            <person name="Park J.-E."/>
            <person name="Kim J.-S."/>
            <person name="Park S.-H."/>
        </authorList>
    </citation>
    <scope>NUCLEOTIDE SEQUENCE [LARGE SCALE GENOMIC DNA]</scope>
    <source>
        <strain evidence="3 4">KGMB01111</strain>
    </source>
</reference>
<gene>
    <name evidence="3" type="ORF">ETP43_08185</name>
</gene>
<feature type="chain" id="PRO_5039061057" evidence="2">
    <location>
        <begin position="24"/>
        <end position="265"/>
    </location>
</feature>
<dbReference type="EMBL" id="SDKC01000001">
    <property type="protein sequence ID" value="RXS75198.1"/>
    <property type="molecule type" value="Genomic_DNA"/>
</dbReference>
<feature type="compositionally biased region" description="Polar residues" evidence="1">
    <location>
        <begin position="70"/>
        <end position="81"/>
    </location>
</feature>
<evidence type="ECO:0000313" key="4">
    <source>
        <dbReference type="Proteomes" id="UP000290106"/>
    </source>
</evidence>
<comment type="caution">
    <text evidence="3">The sequence shown here is derived from an EMBL/GenBank/DDBJ whole genome shotgun (WGS) entry which is preliminary data.</text>
</comment>
<dbReference type="PROSITE" id="PS51257">
    <property type="entry name" value="PROKAR_LIPOPROTEIN"/>
    <property type="match status" value="1"/>
</dbReference>
<accession>A0A4Q1RHV2</accession>
<feature type="region of interest" description="Disordered" evidence="1">
    <location>
        <begin position="40"/>
        <end position="113"/>
    </location>
</feature>
<feature type="signal peptide" evidence="2">
    <location>
        <begin position="1"/>
        <end position="23"/>
    </location>
</feature>